<reference evidence="6" key="1">
    <citation type="submission" date="2021-04" db="EMBL/GenBank/DDBJ databases">
        <title>Draft genome sequence data of methanotrophic Methylovulum sp. strain S1L and Methylomonas sp. strain S2AM isolated from boreal lake water columns.</title>
        <authorList>
            <person name="Rissanen A.J."/>
            <person name="Mangayil R."/>
            <person name="Svenning M.M."/>
            <person name="Khanongnuch R."/>
        </authorList>
    </citation>
    <scope>NUCLEOTIDE SEQUENCE</scope>
    <source>
        <strain evidence="6">S2AM</strain>
    </source>
</reference>
<protein>
    <submittedName>
        <fullName evidence="6">Metallophosphoesterase</fullName>
    </submittedName>
</protein>
<keyword evidence="2" id="KW-0378">Hydrolase</keyword>
<evidence type="ECO:0000256" key="2">
    <source>
        <dbReference type="ARBA" id="ARBA00022801"/>
    </source>
</evidence>
<dbReference type="SUPFAM" id="SSF56300">
    <property type="entry name" value="Metallo-dependent phosphatases"/>
    <property type="match status" value="1"/>
</dbReference>
<dbReference type="EMBL" id="CP073754">
    <property type="protein sequence ID" value="QWF72551.1"/>
    <property type="molecule type" value="Genomic_DNA"/>
</dbReference>
<feature type="domain" description="Calcineurin-like phosphoesterase" evidence="5">
    <location>
        <begin position="15"/>
        <end position="180"/>
    </location>
</feature>
<dbReference type="Proteomes" id="UP000676649">
    <property type="component" value="Chromosome"/>
</dbReference>
<dbReference type="KEGG" id="mpad:KEF85_10900"/>
<name>A0A975MS52_9GAMM</name>
<keyword evidence="7" id="KW-1185">Reference proteome</keyword>
<evidence type="ECO:0000259" key="5">
    <source>
        <dbReference type="Pfam" id="PF00149"/>
    </source>
</evidence>
<comment type="similarity">
    <text evidence="4">Belongs to the cyclic nucleotide phosphodiesterase class-III family.</text>
</comment>
<evidence type="ECO:0000313" key="6">
    <source>
        <dbReference type="EMBL" id="QWF72551.1"/>
    </source>
</evidence>
<sequence length="249" mass="27661">MADENDTLLGVNTQYYFQQVLKQAHLAHGRFDLILVSGDLAQQPGAASYQRIAQTLQRYDTETLCLPGNHDDFGLMQVQLNTGLVSCRQAMQKQGWQIICLNSQIVDSPAGELADEQLDFLQHSLAAHPQLPCLIAVHHPCIASGSTWLDTMQIRNSAVLLDVLAQHHQVKAVTFGHIHQELARQIDGIWYFAAPATCFEFKPLSVAFAVTDTPPGYRVFQLKSDGTLTSACFRLTEPLQGLDCRMHGY</sequence>
<evidence type="ECO:0000256" key="4">
    <source>
        <dbReference type="ARBA" id="ARBA00025742"/>
    </source>
</evidence>
<dbReference type="GO" id="GO:0046872">
    <property type="term" value="F:metal ion binding"/>
    <property type="evidence" value="ECO:0007669"/>
    <property type="project" value="UniProtKB-KW"/>
</dbReference>
<keyword evidence="1" id="KW-0479">Metal-binding</keyword>
<evidence type="ECO:0000256" key="3">
    <source>
        <dbReference type="ARBA" id="ARBA00023004"/>
    </source>
</evidence>
<dbReference type="PANTHER" id="PTHR42988:SF2">
    <property type="entry name" value="CYCLIC NUCLEOTIDE PHOSPHODIESTERASE CBUA0032-RELATED"/>
    <property type="match status" value="1"/>
</dbReference>
<dbReference type="Pfam" id="PF00149">
    <property type="entry name" value="Metallophos"/>
    <property type="match status" value="1"/>
</dbReference>
<dbReference type="InterPro" id="IPR050884">
    <property type="entry name" value="CNP_phosphodiesterase-III"/>
</dbReference>
<accession>A0A975MS52</accession>
<dbReference type="Gene3D" id="3.60.21.10">
    <property type="match status" value="1"/>
</dbReference>
<proteinExistence type="inferred from homology"/>
<dbReference type="InterPro" id="IPR029052">
    <property type="entry name" value="Metallo-depent_PP-like"/>
</dbReference>
<gene>
    <name evidence="6" type="ORF">KEF85_10900</name>
</gene>
<dbReference type="GO" id="GO:0016787">
    <property type="term" value="F:hydrolase activity"/>
    <property type="evidence" value="ECO:0007669"/>
    <property type="project" value="UniProtKB-KW"/>
</dbReference>
<evidence type="ECO:0000256" key="1">
    <source>
        <dbReference type="ARBA" id="ARBA00022723"/>
    </source>
</evidence>
<evidence type="ECO:0000313" key="7">
    <source>
        <dbReference type="Proteomes" id="UP000676649"/>
    </source>
</evidence>
<dbReference type="AlphaFoldDB" id="A0A975MS52"/>
<dbReference type="InterPro" id="IPR004843">
    <property type="entry name" value="Calcineurin-like_PHP"/>
</dbReference>
<keyword evidence="3" id="KW-0408">Iron</keyword>
<dbReference type="PANTHER" id="PTHR42988">
    <property type="entry name" value="PHOSPHOHYDROLASE"/>
    <property type="match status" value="1"/>
</dbReference>
<organism evidence="6 7">
    <name type="scientific">Methylomonas paludis</name>
    <dbReference type="NCBI Taxonomy" id="1173101"/>
    <lineage>
        <taxon>Bacteria</taxon>
        <taxon>Pseudomonadati</taxon>
        <taxon>Pseudomonadota</taxon>
        <taxon>Gammaproteobacteria</taxon>
        <taxon>Methylococcales</taxon>
        <taxon>Methylococcaceae</taxon>
        <taxon>Methylomonas</taxon>
    </lineage>
</organism>